<dbReference type="NCBIfam" id="NF047335">
    <property type="entry name" value="T3SS_XAC0095"/>
    <property type="match status" value="1"/>
</dbReference>
<evidence type="ECO:0000259" key="1">
    <source>
        <dbReference type="Pfam" id="PF26642"/>
    </source>
</evidence>
<dbReference type="Pfam" id="PF26642">
    <property type="entry name" value="XAC0095_dom"/>
    <property type="match status" value="1"/>
</dbReference>
<dbReference type="EMBL" id="JADIKJ010000001">
    <property type="protein sequence ID" value="MFK2898953.1"/>
    <property type="molecule type" value="Genomic_DNA"/>
</dbReference>
<protein>
    <recommendedName>
        <fullName evidence="1">XAC0095-like domain-containing protein</fullName>
    </recommendedName>
</protein>
<dbReference type="Proteomes" id="UP001620461">
    <property type="component" value="Unassembled WGS sequence"/>
</dbReference>
<sequence length="87" mass="9953">MAGNPRVSTRLNFEASRLLTAEDLEHLCGLRDELLLLAACAARRATREPELVVCRNTLAHCFEHLAQRLDEVLADKHHTDKRNDHQR</sequence>
<reference evidence="2 3" key="1">
    <citation type="submission" date="2020-10" db="EMBL/GenBank/DDBJ databases">
        <title>Phylogeny of dyella-like bacteria.</title>
        <authorList>
            <person name="Fu J."/>
        </authorList>
    </citation>
    <scope>NUCLEOTIDE SEQUENCE [LARGE SCALE GENOMIC DNA]</scope>
    <source>
        <strain evidence="2 3">JP1</strain>
    </source>
</reference>
<dbReference type="InterPro" id="IPR058099">
    <property type="entry name" value="T3SS_XAC0095_dom"/>
</dbReference>
<dbReference type="RefSeq" id="WP_404544164.1">
    <property type="nucleotide sequence ID" value="NZ_JADIKJ010000001.1"/>
</dbReference>
<evidence type="ECO:0000313" key="2">
    <source>
        <dbReference type="EMBL" id="MFK2898953.1"/>
    </source>
</evidence>
<accession>A0ABW8JCZ0</accession>
<proteinExistence type="predicted"/>
<organism evidence="2 3">
    <name type="scientific">Dyella jejuensis</name>
    <dbReference type="NCBI Taxonomy" id="1432009"/>
    <lineage>
        <taxon>Bacteria</taxon>
        <taxon>Pseudomonadati</taxon>
        <taxon>Pseudomonadota</taxon>
        <taxon>Gammaproteobacteria</taxon>
        <taxon>Lysobacterales</taxon>
        <taxon>Rhodanobacteraceae</taxon>
        <taxon>Dyella</taxon>
    </lineage>
</organism>
<feature type="domain" description="XAC0095-like" evidence="1">
    <location>
        <begin position="19"/>
        <end position="75"/>
    </location>
</feature>
<comment type="caution">
    <text evidence="2">The sequence shown here is derived from an EMBL/GenBank/DDBJ whole genome shotgun (WGS) entry which is preliminary data.</text>
</comment>
<keyword evidence="3" id="KW-1185">Reference proteome</keyword>
<name>A0ABW8JCZ0_9GAMM</name>
<evidence type="ECO:0000313" key="3">
    <source>
        <dbReference type="Proteomes" id="UP001620461"/>
    </source>
</evidence>
<gene>
    <name evidence="2" type="ORF">ISP15_01205</name>
</gene>